<dbReference type="EMBL" id="CAMXCT020000342">
    <property type="protein sequence ID" value="CAL1130806.1"/>
    <property type="molecule type" value="Genomic_DNA"/>
</dbReference>
<sequence length="334" mass="37633">MVFWTQMPPGFQDTPKPFQWVEFFAGEAQATEQMKYYGGRTTARLDIVYMSDKNGVPGTNPMDITSPCGMATALQTVLRGDHEKGWACHFGLKCASWTSINSGTSGRSACSSIGNLDYQSVLTSNCMASRMILLMMIVVCLNGTIILEQPFGSFFEHYPRWRDFVMMLLRHGGNGAVHRTTWYMLHYGGPTPKRHVAWANSRHIGRLNLGRLIGWAKRKRELASRGQAPPQLVQKYFDKSGKRRYKGTSKLRSSENYPPAFGRKMSDLWNQLVSEKSGMPSLPDPIPPALETFTSLDMDDVWTEADMPAVCRYLRGGTSLRIPDSFRDVLPKKI</sequence>
<evidence type="ECO:0000313" key="2">
    <source>
        <dbReference type="EMBL" id="CAI4010168.1"/>
    </source>
</evidence>
<dbReference type="EMBL" id="CAMXCT010006700">
    <property type="protein sequence ID" value="CAI4018557.1"/>
    <property type="molecule type" value="Genomic_DNA"/>
</dbReference>
<gene>
    <name evidence="2" type="ORF">C1SCF055_LOCUS35462</name>
    <name evidence="3" type="ORF">C1SCF055_LOCUS43109</name>
    <name evidence="1" type="ORF">C1SCF055_LOCUS5572</name>
</gene>
<dbReference type="EMBL" id="CAMXCT010000342">
    <property type="protein sequence ID" value="CAI3977431.1"/>
    <property type="molecule type" value="Genomic_DNA"/>
</dbReference>
<reference evidence="4" key="2">
    <citation type="submission" date="2024-04" db="EMBL/GenBank/DDBJ databases">
        <authorList>
            <person name="Chen Y."/>
            <person name="Shah S."/>
            <person name="Dougan E. K."/>
            <person name="Thang M."/>
            <person name="Chan C."/>
        </authorList>
    </citation>
    <scope>NUCLEOTIDE SEQUENCE [LARGE SCALE GENOMIC DNA]</scope>
</reference>
<keyword evidence="5" id="KW-1185">Reference proteome</keyword>
<dbReference type="EMBL" id="CAMXCT030004730">
    <property type="protein sequence ID" value="CAL4797480.1"/>
    <property type="molecule type" value="Genomic_DNA"/>
</dbReference>
<organism evidence="1">
    <name type="scientific">Cladocopium goreaui</name>
    <dbReference type="NCBI Taxonomy" id="2562237"/>
    <lineage>
        <taxon>Eukaryota</taxon>
        <taxon>Sar</taxon>
        <taxon>Alveolata</taxon>
        <taxon>Dinophyceae</taxon>
        <taxon>Suessiales</taxon>
        <taxon>Symbiodiniaceae</taxon>
        <taxon>Cladocopium</taxon>
    </lineage>
</organism>
<dbReference type="EMBL" id="CAMXCT020004730">
    <property type="protein sequence ID" value="CAL1163543.1"/>
    <property type="molecule type" value="Genomic_DNA"/>
</dbReference>
<dbReference type="EMBL" id="CAMXCT020006700">
    <property type="protein sequence ID" value="CAL1171932.1"/>
    <property type="molecule type" value="Genomic_DNA"/>
</dbReference>
<dbReference type="OrthoDB" id="410769at2759"/>
<evidence type="ECO:0000313" key="3">
    <source>
        <dbReference type="EMBL" id="CAI4018557.1"/>
    </source>
</evidence>
<evidence type="ECO:0000313" key="5">
    <source>
        <dbReference type="Proteomes" id="UP001152797"/>
    </source>
</evidence>
<dbReference type="Proteomes" id="UP001152797">
    <property type="component" value="Unassembled WGS sequence"/>
</dbReference>
<dbReference type="AlphaFoldDB" id="A0A9P1BQ63"/>
<protein>
    <submittedName>
        <fullName evidence="1">Uncharacterized protein</fullName>
    </submittedName>
</protein>
<accession>A0A9P1BQ63</accession>
<reference evidence="1" key="1">
    <citation type="submission" date="2022-10" db="EMBL/GenBank/DDBJ databases">
        <authorList>
            <person name="Chen Y."/>
            <person name="Dougan E. K."/>
            <person name="Chan C."/>
            <person name="Rhodes N."/>
            <person name="Thang M."/>
        </authorList>
    </citation>
    <scope>NUCLEOTIDE SEQUENCE</scope>
</reference>
<proteinExistence type="predicted"/>
<dbReference type="EMBL" id="CAMXCT030006700">
    <property type="protein sequence ID" value="CAL4805869.1"/>
    <property type="molecule type" value="Genomic_DNA"/>
</dbReference>
<dbReference type="EMBL" id="CAMXCT010004730">
    <property type="protein sequence ID" value="CAI4010168.1"/>
    <property type="molecule type" value="Genomic_DNA"/>
</dbReference>
<evidence type="ECO:0000313" key="1">
    <source>
        <dbReference type="EMBL" id="CAI3977431.1"/>
    </source>
</evidence>
<evidence type="ECO:0000313" key="4">
    <source>
        <dbReference type="EMBL" id="CAL1130806.1"/>
    </source>
</evidence>
<comment type="caution">
    <text evidence="1">The sequence shown here is derived from an EMBL/GenBank/DDBJ whole genome shotgun (WGS) entry which is preliminary data.</text>
</comment>
<dbReference type="EMBL" id="CAMXCT030000342">
    <property type="protein sequence ID" value="CAL4764743.1"/>
    <property type="molecule type" value="Genomic_DNA"/>
</dbReference>
<name>A0A9P1BQ63_9DINO</name>